<reference evidence="1 2" key="1">
    <citation type="submission" date="2017-03" db="EMBL/GenBank/DDBJ databases">
        <title>Genome Survey of Euroglyphus maynei.</title>
        <authorList>
            <person name="Arlian L.G."/>
            <person name="Morgan M.S."/>
            <person name="Rider S.D."/>
        </authorList>
    </citation>
    <scope>NUCLEOTIDE SEQUENCE [LARGE SCALE GENOMIC DNA]</scope>
    <source>
        <strain evidence="1">Arlian Lab</strain>
        <tissue evidence="1">Whole body</tissue>
    </source>
</reference>
<comment type="caution">
    <text evidence="1">The sequence shown here is derived from an EMBL/GenBank/DDBJ whole genome shotgun (WGS) entry which is preliminary data.</text>
</comment>
<name>A0A1Y3ANS0_EURMA</name>
<evidence type="ECO:0000313" key="2">
    <source>
        <dbReference type="Proteomes" id="UP000194236"/>
    </source>
</evidence>
<dbReference type="EMBL" id="MUJZ01067343">
    <property type="protein sequence ID" value="OTF70090.1"/>
    <property type="molecule type" value="Genomic_DNA"/>
</dbReference>
<proteinExistence type="predicted"/>
<keyword evidence="2" id="KW-1185">Reference proteome</keyword>
<accession>A0A1Y3ANS0</accession>
<dbReference type="Proteomes" id="UP000194236">
    <property type="component" value="Unassembled WGS sequence"/>
</dbReference>
<gene>
    <name evidence="1" type="ORF">BLA29_004770</name>
</gene>
<evidence type="ECO:0000313" key="1">
    <source>
        <dbReference type="EMBL" id="OTF70090.1"/>
    </source>
</evidence>
<sequence length="60" mass="7110">MTYTLYCNNDNINYRKPEKQMDLESMAKTIIINNKHTIFNVRIIQSTKKQNKNALALKHI</sequence>
<organism evidence="1 2">
    <name type="scientific">Euroglyphus maynei</name>
    <name type="common">Mayne's house dust mite</name>
    <dbReference type="NCBI Taxonomy" id="6958"/>
    <lineage>
        <taxon>Eukaryota</taxon>
        <taxon>Metazoa</taxon>
        <taxon>Ecdysozoa</taxon>
        <taxon>Arthropoda</taxon>
        <taxon>Chelicerata</taxon>
        <taxon>Arachnida</taxon>
        <taxon>Acari</taxon>
        <taxon>Acariformes</taxon>
        <taxon>Sarcoptiformes</taxon>
        <taxon>Astigmata</taxon>
        <taxon>Psoroptidia</taxon>
        <taxon>Analgoidea</taxon>
        <taxon>Pyroglyphidae</taxon>
        <taxon>Pyroglyphinae</taxon>
        <taxon>Euroglyphus</taxon>
    </lineage>
</organism>
<protein>
    <submittedName>
        <fullName evidence="1">Uncharacterized protein</fullName>
    </submittedName>
</protein>
<dbReference type="AlphaFoldDB" id="A0A1Y3ANS0"/>